<name>A0ABV4BHS4_9GAMM</name>
<comment type="caution">
    <text evidence="1">The sequence shown here is derived from an EMBL/GenBank/DDBJ whole genome shotgun (WGS) entry which is preliminary data.</text>
</comment>
<organism evidence="1 2">
    <name type="scientific">Thioalkalicoccus limnaeus</name>
    <dbReference type="NCBI Taxonomy" id="120681"/>
    <lineage>
        <taxon>Bacteria</taxon>
        <taxon>Pseudomonadati</taxon>
        <taxon>Pseudomonadota</taxon>
        <taxon>Gammaproteobacteria</taxon>
        <taxon>Chromatiales</taxon>
        <taxon>Chromatiaceae</taxon>
        <taxon>Thioalkalicoccus</taxon>
    </lineage>
</organism>
<dbReference type="EMBL" id="JBDKXB010000028">
    <property type="protein sequence ID" value="MEY6433770.1"/>
    <property type="molecule type" value="Genomic_DNA"/>
</dbReference>
<evidence type="ECO:0000313" key="2">
    <source>
        <dbReference type="Proteomes" id="UP001564408"/>
    </source>
</evidence>
<reference evidence="1 2" key="1">
    <citation type="submission" date="2024-05" db="EMBL/GenBank/DDBJ databases">
        <title>Genome Sequence and Characterization of the New Strain Purple Sulfur Bacterium of Genus Thioalkalicoccus.</title>
        <authorList>
            <person name="Bryantseva I.A."/>
            <person name="Kyndt J.A."/>
            <person name="Imhoff J.F."/>
        </authorList>
    </citation>
    <scope>NUCLEOTIDE SEQUENCE [LARGE SCALE GENOMIC DNA]</scope>
    <source>
        <strain evidence="1 2">Um2</strain>
    </source>
</reference>
<dbReference type="Proteomes" id="UP001564408">
    <property type="component" value="Unassembled WGS sequence"/>
</dbReference>
<protein>
    <submittedName>
        <fullName evidence="1">Metallophosphoesterase</fullName>
    </submittedName>
</protein>
<keyword evidence="2" id="KW-1185">Reference proteome</keyword>
<dbReference type="Gene3D" id="3.60.21.10">
    <property type="match status" value="1"/>
</dbReference>
<proteinExistence type="predicted"/>
<evidence type="ECO:0000313" key="1">
    <source>
        <dbReference type="EMBL" id="MEY6433770.1"/>
    </source>
</evidence>
<sequence length="323" mass="35048">MATASASPGRLCPVTYRTRAATIAKLAPLHAHSVFIVGGLYGNLQALDAIEALAAHEVAMGLPQPQLVVNGDFHWFDAEPQWFADVQRRVSAHAASLGNVEAELIDPQPGAGCGCAYPASTPDQTVAWSNAIIARLQEAARRADDLVSGLRGLPPQRRLQVGDCRIGVVHGDPDSLAGWGLELDAMPPVGHSDPRLEQWFREADVDLLASSHTCRCFAQGFPGDRAVFNNGSAGMPDFKDDSRVMITRVARHAAVLPDDHASACRTRVRDAYIDAILVPWDREAFLQRFDRVWPPGSPAMLSYRRRITDGPDHHANAACRVSQ</sequence>
<dbReference type="RefSeq" id="WP_369668157.1">
    <property type="nucleotide sequence ID" value="NZ_JBDKXB010000028.1"/>
</dbReference>
<gene>
    <name evidence="1" type="ORF">ABC977_15300</name>
</gene>
<accession>A0ABV4BHS4</accession>
<dbReference type="InterPro" id="IPR029052">
    <property type="entry name" value="Metallo-depent_PP-like"/>
</dbReference>
<dbReference type="SUPFAM" id="SSF56300">
    <property type="entry name" value="Metallo-dependent phosphatases"/>
    <property type="match status" value="1"/>
</dbReference>